<evidence type="ECO:0000313" key="3">
    <source>
        <dbReference type="Proteomes" id="UP000011625"/>
    </source>
</evidence>
<dbReference type="SMART" id="SM00933">
    <property type="entry name" value="NurA"/>
    <property type="match status" value="1"/>
</dbReference>
<accession>M0MYD0</accession>
<dbReference type="InterPro" id="IPR018977">
    <property type="entry name" value="NurA_domain"/>
</dbReference>
<dbReference type="Pfam" id="PF09376">
    <property type="entry name" value="NurA"/>
    <property type="match status" value="1"/>
</dbReference>
<organism evidence="2 3">
    <name type="scientific">Halococcus salifodinae DSM 8989</name>
    <dbReference type="NCBI Taxonomy" id="1227456"/>
    <lineage>
        <taxon>Archaea</taxon>
        <taxon>Methanobacteriati</taxon>
        <taxon>Methanobacteriota</taxon>
        <taxon>Stenosarchaea group</taxon>
        <taxon>Halobacteria</taxon>
        <taxon>Halobacteriales</taxon>
        <taxon>Halococcaceae</taxon>
        <taxon>Halococcus</taxon>
    </lineage>
</organism>
<evidence type="ECO:0000259" key="1">
    <source>
        <dbReference type="SMART" id="SM00933"/>
    </source>
</evidence>
<reference evidence="2 3" key="1">
    <citation type="journal article" date="2014" name="PLoS Genet.">
        <title>Phylogenetically driven sequencing of extremely halophilic archaea reveals strategies for static and dynamic osmo-response.</title>
        <authorList>
            <person name="Becker E.A."/>
            <person name="Seitzer P.M."/>
            <person name="Tritt A."/>
            <person name="Larsen D."/>
            <person name="Krusor M."/>
            <person name="Yao A.I."/>
            <person name="Wu D."/>
            <person name="Madern D."/>
            <person name="Eisen J.A."/>
            <person name="Darling A.E."/>
            <person name="Facciotti M.T."/>
        </authorList>
    </citation>
    <scope>NUCLEOTIDE SEQUENCE [LARGE SCALE GENOMIC DNA]</scope>
    <source>
        <strain evidence="2 3">DSM 8989</strain>
    </source>
</reference>
<dbReference type="Proteomes" id="UP000011625">
    <property type="component" value="Unassembled WGS sequence"/>
</dbReference>
<dbReference type="STRING" id="1227456.C450_13687"/>
<protein>
    <recommendedName>
        <fullName evidence="1">NurA domain-containing protein</fullName>
    </recommendedName>
</protein>
<dbReference type="PATRIC" id="fig|1227456.3.peg.2769"/>
<gene>
    <name evidence="2" type="ORF">C450_13687</name>
</gene>
<comment type="caution">
    <text evidence="2">The sequence shown here is derived from an EMBL/GenBank/DDBJ whole genome shotgun (WGS) entry which is preliminary data.</text>
</comment>
<dbReference type="EMBL" id="AOME01000070">
    <property type="protein sequence ID" value="EMA50732.1"/>
    <property type="molecule type" value="Genomic_DNA"/>
</dbReference>
<sequence length="429" mass="48376">MDRNAFGVVRQLFEHIDESVPGEPVSQTEYARRLFSLLGRDGGQVEALGEVDCMKTRTTDLGTWSEDPWAEHTYGLDASTTRPMEYNNGLVVDTANAKLGVSGASGDRALERAGTIRSVVYFDDDESRFFTSAFEDGSGYVDGEVLAVPGTADRAADVTRWISTAAQRLAEGRHALEHAETIDGALFIDGSTYPLGVLYWLMLETVDRMPVPDTWEKPREIVANYVDLVDALYEKDLPVLGVVKTSMTGQVLDALEAKIDRHDLTDEDGHTLDVPWRRDHQFVGEVLRDGSLNHLTYTSWLVHEQSIDGRPFEMFSTVADQLRHGDPADYRRAFFYVRLPKTGGVFRVETPLLMLEDDERRGAIQRKALKEIARSRDVPQAVKRADRIARISPDNRETIREFITSAESYHDYNEDGRWKDIEDPNEVTQ</sequence>
<evidence type="ECO:0000313" key="2">
    <source>
        <dbReference type="EMBL" id="EMA50732.1"/>
    </source>
</evidence>
<feature type="domain" description="NurA" evidence="1">
    <location>
        <begin position="71"/>
        <end position="391"/>
    </location>
</feature>
<dbReference type="RefSeq" id="WP_005044258.1">
    <property type="nucleotide sequence ID" value="NZ_AOME01000070.1"/>
</dbReference>
<name>M0MYD0_9EURY</name>
<proteinExistence type="predicted"/>
<dbReference type="AlphaFoldDB" id="M0MYD0"/>
<keyword evidence="3" id="KW-1185">Reference proteome</keyword>
<dbReference type="OrthoDB" id="190207at2157"/>